<feature type="region of interest" description="Disordered" evidence="1">
    <location>
        <begin position="545"/>
        <end position="566"/>
    </location>
</feature>
<dbReference type="AlphaFoldDB" id="A0AAD6Y5N2"/>
<comment type="caution">
    <text evidence="2">The sequence shown here is derived from an EMBL/GenBank/DDBJ whole genome shotgun (WGS) entry which is preliminary data.</text>
</comment>
<evidence type="ECO:0000313" key="2">
    <source>
        <dbReference type="EMBL" id="KAJ7202777.1"/>
    </source>
</evidence>
<proteinExistence type="predicted"/>
<sequence>MCRINQRNADQMRVDAQMAGKKNGRRAKTKMPKLRLNKLHKARRAVQEPASLDIDMGYQPLTNLKSPYLTCSFRLPIPTQIPLFLLFVCPHITSSPFHITPQTFATGMNPAKPYRPFRTYADYDFTSNCVRWAKGDKQIKEELDRLRTGIWVDGKSKITFRTVKDVKDALGVARHVVPGIVQFERTTITIDFTHDAETKRFSGAFNVQLDFRDAWKVVRSWVCDETLAPHSTWFSVEKFYCRGGTCVEHKEVLIDEPWTGRTWQEVDDSLLGWTGQTWKEFPKGLQGPQNQYPSCYLPLHIWLDKGMVSTKVKMHPILLRGLWIHSAIRNASENGGSALLGYITMARSHYGETFRFGDGIYRTPYPGILIESMDFQELACWLAIRSAIANFPCPKCLVPKHRLAELTQPFKHRSPAAMANVVRRARKKGTKKEREVLLRNSGLHDIEQILWGFANSDPYKASSYDTLHWTDGGKFGRHLWEHVKEVLINMGETNEFNKWSHAESDHISAATLIDFAEGNTFLDILKEIDKDFNFLEQHYTYHAPGDIREKGTTNHMSTRPGEGFQQEVNRHYDRTNGRDAEHQMVLIDENEEAMARLDMIVADSKAQEKQAAEDSEDGAAVVADAVSSDVHWRLAAPNARMSSARFEAQMTRASVSQDFDGFDIALREFFANRYPEFQISFEQILEVQYFRAVHLEFQSRVDWSPQRDILRCSPSFFGTIVCFSMRKKTLSLARLVTLLRCKVPDGRSFDLAFVRRFKKLQVATKNRLEGLPCC</sequence>
<accession>A0AAD6Y5N2</accession>
<dbReference type="Pfam" id="PF18759">
    <property type="entry name" value="Plavaka"/>
    <property type="match status" value="1"/>
</dbReference>
<protein>
    <submittedName>
        <fullName evidence="2">Uncharacterized protein</fullName>
    </submittedName>
</protein>
<organism evidence="2 3">
    <name type="scientific">Mycena pura</name>
    <dbReference type="NCBI Taxonomy" id="153505"/>
    <lineage>
        <taxon>Eukaryota</taxon>
        <taxon>Fungi</taxon>
        <taxon>Dikarya</taxon>
        <taxon>Basidiomycota</taxon>
        <taxon>Agaricomycotina</taxon>
        <taxon>Agaricomycetes</taxon>
        <taxon>Agaricomycetidae</taxon>
        <taxon>Agaricales</taxon>
        <taxon>Marasmiineae</taxon>
        <taxon>Mycenaceae</taxon>
        <taxon>Mycena</taxon>
    </lineage>
</organism>
<dbReference type="Proteomes" id="UP001219525">
    <property type="component" value="Unassembled WGS sequence"/>
</dbReference>
<gene>
    <name evidence="2" type="ORF">GGX14DRAFT_570454</name>
</gene>
<keyword evidence="3" id="KW-1185">Reference proteome</keyword>
<dbReference type="InterPro" id="IPR041078">
    <property type="entry name" value="Plavaka"/>
</dbReference>
<evidence type="ECO:0000313" key="3">
    <source>
        <dbReference type="Proteomes" id="UP001219525"/>
    </source>
</evidence>
<evidence type="ECO:0000256" key="1">
    <source>
        <dbReference type="SAM" id="MobiDB-lite"/>
    </source>
</evidence>
<name>A0AAD6Y5N2_9AGAR</name>
<dbReference type="EMBL" id="JARJCW010000053">
    <property type="protein sequence ID" value="KAJ7202777.1"/>
    <property type="molecule type" value="Genomic_DNA"/>
</dbReference>
<reference evidence="2" key="1">
    <citation type="submission" date="2023-03" db="EMBL/GenBank/DDBJ databases">
        <title>Massive genome expansion in bonnet fungi (Mycena s.s.) driven by repeated elements and novel gene families across ecological guilds.</title>
        <authorList>
            <consortium name="Lawrence Berkeley National Laboratory"/>
            <person name="Harder C.B."/>
            <person name="Miyauchi S."/>
            <person name="Viragh M."/>
            <person name="Kuo A."/>
            <person name="Thoen E."/>
            <person name="Andreopoulos B."/>
            <person name="Lu D."/>
            <person name="Skrede I."/>
            <person name="Drula E."/>
            <person name="Henrissat B."/>
            <person name="Morin E."/>
            <person name="Kohler A."/>
            <person name="Barry K."/>
            <person name="LaButti K."/>
            <person name="Morin E."/>
            <person name="Salamov A."/>
            <person name="Lipzen A."/>
            <person name="Mereny Z."/>
            <person name="Hegedus B."/>
            <person name="Baldrian P."/>
            <person name="Stursova M."/>
            <person name="Weitz H."/>
            <person name="Taylor A."/>
            <person name="Grigoriev I.V."/>
            <person name="Nagy L.G."/>
            <person name="Martin F."/>
            <person name="Kauserud H."/>
        </authorList>
    </citation>
    <scope>NUCLEOTIDE SEQUENCE</scope>
    <source>
        <strain evidence="2">9144</strain>
    </source>
</reference>